<organism evidence="1 2">
    <name type="scientific">Vibrio phage phi50-12</name>
    <dbReference type="NCBI Taxonomy" id="2654972"/>
    <lineage>
        <taxon>Viruses</taxon>
        <taxon>Duplodnaviria</taxon>
        <taxon>Heunggongvirae</taxon>
        <taxon>Uroviricota</taxon>
        <taxon>Caudoviricetes</taxon>
        <taxon>Schitoviridae</taxon>
        <taxon>Penintadodekavirus</taxon>
        <taxon>Penintadodekavirus 5012</taxon>
    </lineage>
</organism>
<keyword evidence="2" id="KW-1185">Reference proteome</keyword>
<protein>
    <submittedName>
        <fullName evidence="1">Uncharacterized protein</fullName>
    </submittedName>
</protein>
<dbReference type="SUPFAM" id="SSF46785">
    <property type="entry name" value="Winged helix' DNA-binding domain"/>
    <property type="match status" value="1"/>
</dbReference>
<dbReference type="InterPro" id="IPR036388">
    <property type="entry name" value="WH-like_DNA-bd_sf"/>
</dbReference>
<reference evidence="1 2" key="1">
    <citation type="submission" date="2019-10" db="EMBL/GenBank/DDBJ databases">
        <authorList>
            <person name="Lin L.C."/>
        </authorList>
    </citation>
    <scope>NUCLEOTIDE SEQUENCE [LARGE SCALE GENOMIC DNA]</scope>
</reference>
<proteinExistence type="predicted"/>
<dbReference type="Proteomes" id="UP000325783">
    <property type="component" value="Segment"/>
</dbReference>
<dbReference type="EMBL" id="MN584918">
    <property type="protein sequence ID" value="QFR59848.1"/>
    <property type="molecule type" value="Genomic_DNA"/>
</dbReference>
<accession>A0A5P8PRC5</accession>
<dbReference type="Gene3D" id="1.10.10.10">
    <property type="entry name" value="Winged helix-like DNA-binding domain superfamily/Winged helix DNA-binding domain"/>
    <property type="match status" value="1"/>
</dbReference>
<evidence type="ECO:0000313" key="1">
    <source>
        <dbReference type="EMBL" id="QFR59848.1"/>
    </source>
</evidence>
<dbReference type="InterPro" id="IPR036390">
    <property type="entry name" value="WH_DNA-bd_sf"/>
</dbReference>
<gene>
    <name evidence="1" type="ORF">VOWphi5012_064</name>
</gene>
<sequence>MDFKLEHAYPRIWLGTSNRNSRQVHDTLEGYVKIRYYKGDSKDTHQYKGHKQCDTYIQPMIIKCLRIKPMTATELARELGKKRPNVVSAISRLRANNYDIMTVGKTYVLLNQLEG</sequence>
<name>A0A5P8PRC5_9CAUD</name>
<evidence type="ECO:0000313" key="2">
    <source>
        <dbReference type="Proteomes" id="UP000325783"/>
    </source>
</evidence>